<dbReference type="SUPFAM" id="SSF63829">
    <property type="entry name" value="Calcium-dependent phosphotriesterase"/>
    <property type="match status" value="1"/>
</dbReference>
<dbReference type="EMBL" id="JAJGCB010000003">
    <property type="protein sequence ID" value="KAJ8993836.1"/>
    <property type="molecule type" value="Genomic_DNA"/>
</dbReference>
<dbReference type="Gene3D" id="2.120.10.30">
    <property type="entry name" value="TolB, C-terminal domain"/>
    <property type="match status" value="1"/>
</dbReference>
<evidence type="ECO:0000313" key="1">
    <source>
        <dbReference type="EMBL" id="KAJ8993836.1"/>
    </source>
</evidence>
<name>A0AAN6F0P7_EXODE</name>
<organism evidence="1 2">
    <name type="scientific">Exophiala dermatitidis</name>
    <name type="common">Black yeast-like fungus</name>
    <name type="synonym">Wangiella dermatitidis</name>
    <dbReference type="NCBI Taxonomy" id="5970"/>
    <lineage>
        <taxon>Eukaryota</taxon>
        <taxon>Fungi</taxon>
        <taxon>Dikarya</taxon>
        <taxon>Ascomycota</taxon>
        <taxon>Pezizomycotina</taxon>
        <taxon>Eurotiomycetes</taxon>
        <taxon>Chaetothyriomycetidae</taxon>
        <taxon>Chaetothyriales</taxon>
        <taxon>Herpotrichiellaceae</taxon>
        <taxon>Exophiala</taxon>
    </lineage>
</organism>
<accession>A0AAN6F0P7</accession>
<dbReference type="PANTHER" id="PTHR11799:SF20">
    <property type="entry name" value="SMP-30_GLUCONOLACTONASE_LRE-LIKE REGION DOMAIN-CONTAINING PROTEIN"/>
    <property type="match status" value="1"/>
</dbReference>
<evidence type="ECO:0008006" key="3">
    <source>
        <dbReference type="Google" id="ProtNLM"/>
    </source>
</evidence>
<dbReference type="AlphaFoldDB" id="A0AAN6F0P7"/>
<dbReference type="Proteomes" id="UP001161757">
    <property type="component" value="Unassembled WGS sequence"/>
</dbReference>
<proteinExistence type="predicted"/>
<sequence length="414" mass="45181">MPSNLSILSILLGLGALFYQFALKDYLFATVGLGRTIQHVSEFPYECHRIHGDPNIQACEDMWLDEQSRTLFLACSDPMARKEWMPNIHRLNASGRALHDHVVALNLDNPSSEGGFTYHVLERPGFPGVHGDGRIHVVGITGTRRKSAEANPDEDNPEIELWLINAQPSADPVTGELLDNAVVGGNSTIEVFSTKPGADTMEHVKTFAHPQIATPNNIAVTKDGGFFFTNDHGPHKTGWPHHLSTYLGTGDVSYCSASGDCKRVASGFKFPNGLLLASDGLLYVPSAAIGGITVFEPLPDGSLKKVHYIDLDYPVDNLSEDANGDIFAAGFPKIAEVLTAFDDPLKAVAPATVWRVRRLNRNVPDKYEYELFKVIEDADGEVLPIMTTVIHDASTGRLFMSGVVSPFITVCEKI</sequence>
<gene>
    <name evidence="1" type="ORF">HRR80_002340</name>
</gene>
<protein>
    <recommendedName>
        <fullName evidence="3">Serum paraoxonase/arylesterase</fullName>
    </recommendedName>
</protein>
<dbReference type="PANTHER" id="PTHR11799">
    <property type="entry name" value="PARAOXONASE"/>
    <property type="match status" value="1"/>
</dbReference>
<dbReference type="InterPro" id="IPR011042">
    <property type="entry name" value="6-blade_b-propeller_TolB-like"/>
</dbReference>
<evidence type="ECO:0000313" key="2">
    <source>
        <dbReference type="Proteomes" id="UP001161757"/>
    </source>
</evidence>
<dbReference type="InterPro" id="IPR051288">
    <property type="entry name" value="Serum_paraoxonase/arylesterase"/>
</dbReference>
<comment type="caution">
    <text evidence="1">The sequence shown here is derived from an EMBL/GenBank/DDBJ whole genome shotgun (WGS) entry which is preliminary data.</text>
</comment>
<reference evidence="1" key="1">
    <citation type="submission" date="2023-01" db="EMBL/GenBank/DDBJ databases">
        <title>Exophiala dermititidis isolated from Cystic Fibrosis Patient.</title>
        <authorList>
            <person name="Kurbessoian T."/>
            <person name="Crocker A."/>
            <person name="Murante D."/>
            <person name="Hogan D.A."/>
            <person name="Stajich J.E."/>
        </authorList>
    </citation>
    <scope>NUCLEOTIDE SEQUENCE</scope>
    <source>
        <strain evidence="1">Ex8</strain>
    </source>
</reference>